<comment type="catalytic activity">
    <reaction evidence="1">
        <text>2 a mycocerosyl-[mycocerosic acid synthase] + a phthiocerol = a dimycocerosyl phthiocerol + 2 holo-[mycocerosic acid synthase].</text>
        <dbReference type="EC" id="2.3.1.282"/>
    </reaction>
</comment>
<sequence length="420" mass="44252">MSTDVSQARIVRPLGPFERTIDFYTHRNPVLFSLVAELDRRVPTATLASALAALQVRHPLLGVEVDRTGPEAVFRACEGAIPFEVAADGTPWRSVVAAEQTRPIPPTPGPLARAVLVPRESGCAVVLTFAHQIADGVGGLRALLDLVAALGGEELALGGVPRAQEELLAHVDGTAPAADDATAGTPPEGDERMNAAGELLPFSGRRPHVDALALDQGLTTRLVRRCRLERTSVHAALCAAATVVLHRRGREYVRILSPVDLRRAVGLPDEVVDRFAGARTGSAADEAKDFWTLARHTRASLSRQRTPHALKTGSAALAEHPPSSSQDAEAMMTAATAADIQITNLGVAHPSRQSSSTLSALWGPAQITQMRSEHILGVVTVGGQLRMTEVTHDPVAGLVPEMGAVLAEACAEACAESARG</sequence>
<evidence type="ECO:0000256" key="10">
    <source>
        <dbReference type="ARBA" id="ARBA00032317"/>
    </source>
</evidence>
<comment type="similarity">
    <text evidence="4">Belongs to the acyltransferase PapA5 family.</text>
</comment>
<evidence type="ECO:0000256" key="7">
    <source>
        <dbReference type="ARBA" id="ARBA00022679"/>
    </source>
</evidence>
<dbReference type="InterPro" id="IPR031641">
    <property type="entry name" value="PapA_C"/>
</dbReference>
<proteinExistence type="inferred from homology"/>
<feature type="domain" description="Phthiocerol/phthiodiolone dimycocerosyl transferase C-terminal" evidence="13">
    <location>
        <begin position="205"/>
        <end position="349"/>
    </location>
</feature>
<evidence type="ECO:0000259" key="13">
    <source>
        <dbReference type="Pfam" id="PF16911"/>
    </source>
</evidence>
<dbReference type="PANTHER" id="PTHR28037:SF1">
    <property type="entry name" value="ALCOHOL O-ACETYLTRANSFERASE 1-RELATED"/>
    <property type="match status" value="1"/>
</dbReference>
<dbReference type="SUPFAM" id="SSF52777">
    <property type="entry name" value="CoA-dependent acyltransferases"/>
    <property type="match status" value="2"/>
</dbReference>
<evidence type="ECO:0000256" key="5">
    <source>
        <dbReference type="ARBA" id="ARBA00012866"/>
    </source>
</evidence>
<evidence type="ECO:0000256" key="9">
    <source>
        <dbReference type="ARBA" id="ARBA00030465"/>
    </source>
</evidence>
<name>A0ABX0E3X3_9ACTN</name>
<protein>
    <recommendedName>
        <fullName evidence="6">Phthiocerol/phthiodiolone dimycocerosyl transferase</fullName>
        <ecNumber evidence="5">2.3.1.282</ecNumber>
    </recommendedName>
    <alternativeName>
        <fullName evidence="11">Acyltransferase PapA5</fullName>
    </alternativeName>
    <alternativeName>
        <fullName evidence="9">Phthiocerol/phthiodiolone O-acyltransferase</fullName>
    </alternativeName>
    <alternativeName>
        <fullName evidence="10">Polyketide synthase-associated protein A5</fullName>
    </alternativeName>
</protein>
<dbReference type="EMBL" id="JAAKZX010000190">
    <property type="protein sequence ID" value="NGO47585.1"/>
    <property type="molecule type" value="Genomic_DNA"/>
</dbReference>
<dbReference type="RefSeq" id="WP_165344100.1">
    <property type="nucleotide sequence ID" value="NZ_JAAKZX010000190.1"/>
</dbReference>
<comment type="catalytic activity">
    <reaction evidence="3">
        <text>2 a mycocerosyl-[mycocerosic acid synthase] + a phthiodiolone = a dimycocerosyl phthiodiolone + 2 holo-[mycocerosic acid synthase].</text>
        <dbReference type="EC" id="2.3.1.282"/>
    </reaction>
</comment>
<dbReference type="Pfam" id="PF16911">
    <property type="entry name" value="PapA_C"/>
    <property type="match status" value="1"/>
</dbReference>
<evidence type="ECO:0000256" key="12">
    <source>
        <dbReference type="SAM" id="MobiDB-lite"/>
    </source>
</evidence>
<dbReference type="Proteomes" id="UP001518140">
    <property type="component" value="Unassembled WGS sequence"/>
</dbReference>
<feature type="region of interest" description="Disordered" evidence="12">
    <location>
        <begin position="302"/>
        <end position="323"/>
    </location>
</feature>
<dbReference type="PANTHER" id="PTHR28037">
    <property type="entry name" value="ALCOHOL O-ACETYLTRANSFERASE 1-RELATED"/>
    <property type="match status" value="1"/>
</dbReference>
<evidence type="ECO:0000256" key="1">
    <source>
        <dbReference type="ARBA" id="ARBA00000026"/>
    </source>
</evidence>
<keyword evidence="8" id="KW-0012">Acyltransferase</keyword>
<dbReference type="Gene3D" id="3.30.559.10">
    <property type="entry name" value="Chloramphenicol acetyltransferase-like domain"/>
    <property type="match status" value="1"/>
</dbReference>
<evidence type="ECO:0000256" key="6">
    <source>
        <dbReference type="ARBA" id="ARBA00013449"/>
    </source>
</evidence>
<accession>A0ABX0E3X3</accession>
<keyword evidence="15" id="KW-1185">Reference proteome</keyword>
<dbReference type="EC" id="2.3.1.282" evidence="5"/>
<evidence type="ECO:0000256" key="2">
    <source>
        <dbReference type="ARBA" id="ARBA00000625"/>
    </source>
</evidence>
<keyword evidence="7" id="KW-0808">Transferase</keyword>
<evidence type="ECO:0000313" key="14">
    <source>
        <dbReference type="EMBL" id="NGO47585.1"/>
    </source>
</evidence>
<evidence type="ECO:0000256" key="11">
    <source>
        <dbReference type="ARBA" id="ARBA00033407"/>
    </source>
</evidence>
<evidence type="ECO:0000256" key="4">
    <source>
        <dbReference type="ARBA" id="ARBA00006558"/>
    </source>
</evidence>
<evidence type="ECO:0000256" key="8">
    <source>
        <dbReference type="ARBA" id="ARBA00023315"/>
    </source>
</evidence>
<dbReference type="Gene3D" id="3.30.559.30">
    <property type="entry name" value="Nonribosomal peptide synthetase, condensation domain"/>
    <property type="match status" value="1"/>
</dbReference>
<reference evidence="14 15" key="1">
    <citation type="submission" date="2020-02" db="EMBL/GenBank/DDBJ databases">
        <title>Whole-genome analyses of novel actinobacteria.</title>
        <authorList>
            <person name="Sahin N."/>
            <person name="Tokatli A."/>
        </authorList>
    </citation>
    <scope>NUCLEOTIDE SEQUENCE [LARGE SCALE GENOMIC DNA]</scope>
    <source>
        <strain evidence="14 15">YC419</strain>
    </source>
</reference>
<evidence type="ECO:0000256" key="3">
    <source>
        <dbReference type="ARBA" id="ARBA00001907"/>
    </source>
</evidence>
<comment type="caution">
    <text evidence="14">The sequence shown here is derived from an EMBL/GenBank/DDBJ whole genome shotgun (WGS) entry which is preliminary data.</text>
</comment>
<gene>
    <name evidence="14" type="ORF">G6048_37715</name>
</gene>
<organism evidence="14 15">
    <name type="scientific">Streptomyces ureilyticus</name>
    <dbReference type="NCBI Taxonomy" id="1775131"/>
    <lineage>
        <taxon>Bacteria</taxon>
        <taxon>Bacillati</taxon>
        <taxon>Actinomycetota</taxon>
        <taxon>Actinomycetes</taxon>
        <taxon>Kitasatosporales</taxon>
        <taxon>Streptomycetaceae</taxon>
        <taxon>Streptomyces</taxon>
    </lineage>
</organism>
<evidence type="ECO:0000313" key="15">
    <source>
        <dbReference type="Proteomes" id="UP001518140"/>
    </source>
</evidence>
<dbReference type="InterPro" id="IPR023213">
    <property type="entry name" value="CAT-like_dom_sf"/>
</dbReference>
<comment type="catalytic activity">
    <reaction evidence="2">
        <text>2 a mycocerosyl-[mycocerosic acid synthase] + a phenolphthiocerol = a dimycocerosyl phenolphthiocerol + 2 holo-[mycocerosic acid synthase].</text>
        <dbReference type="EC" id="2.3.1.282"/>
    </reaction>
</comment>
<dbReference type="InterPro" id="IPR052058">
    <property type="entry name" value="Alcohol_O-acetyltransferase"/>
</dbReference>